<organism evidence="1 2">
    <name type="scientific">Leucogyrophana mollusca</name>
    <dbReference type="NCBI Taxonomy" id="85980"/>
    <lineage>
        <taxon>Eukaryota</taxon>
        <taxon>Fungi</taxon>
        <taxon>Dikarya</taxon>
        <taxon>Basidiomycota</taxon>
        <taxon>Agaricomycotina</taxon>
        <taxon>Agaricomycetes</taxon>
        <taxon>Agaricomycetidae</taxon>
        <taxon>Boletales</taxon>
        <taxon>Boletales incertae sedis</taxon>
        <taxon>Leucogyrophana</taxon>
    </lineage>
</organism>
<accession>A0ACB8B3B2</accession>
<evidence type="ECO:0000313" key="2">
    <source>
        <dbReference type="Proteomes" id="UP000790709"/>
    </source>
</evidence>
<comment type="caution">
    <text evidence="1">The sequence shown here is derived from an EMBL/GenBank/DDBJ whole genome shotgun (WGS) entry which is preliminary data.</text>
</comment>
<dbReference type="EMBL" id="MU266619">
    <property type="protein sequence ID" value="KAH7919914.1"/>
    <property type="molecule type" value="Genomic_DNA"/>
</dbReference>
<keyword evidence="2" id="KW-1185">Reference proteome</keyword>
<evidence type="ECO:0000313" key="1">
    <source>
        <dbReference type="EMBL" id="KAH7919914.1"/>
    </source>
</evidence>
<proteinExistence type="predicted"/>
<sequence>MDHSINATRGCRPREAFHPLLGSPDALQDDCSALVGVKFQSGQVGDQEQHEEVRRMFIIGLSHSPLAMGLRGQTTGSALINNILPPMYRRSLRQEAHPRGDATTVASFYYALDWIGILIHMYAPFVAPLRRLLLMLAPDQFLGLSSVIHFLFRELVVFFETSEVLAELAGNSGRRLCKRPLSWSELHCRRPWRCNQVPKLLDDGRAHNPL</sequence>
<reference evidence="1" key="1">
    <citation type="journal article" date="2021" name="New Phytol.">
        <title>Evolutionary innovations through gain and loss of genes in the ectomycorrhizal Boletales.</title>
        <authorList>
            <person name="Wu G."/>
            <person name="Miyauchi S."/>
            <person name="Morin E."/>
            <person name="Kuo A."/>
            <person name="Drula E."/>
            <person name="Varga T."/>
            <person name="Kohler A."/>
            <person name="Feng B."/>
            <person name="Cao Y."/>
            <person name="Lipzen A."/>
            <person name="Daum C."/>
            <person name="Hundley H."/>
            <person name="Pangilinan J."/>
            <person name="Johnson J."/>
            <person name="Barry K."/>
            <person name="LaButti K."/>
            <person name="Ng V."/>
            <person name="Ahrendt S."/>
            <person name="Min B."/>
            <person name="Choi I.G."/>
            <person name="Park H."/>
            <person name="Plett J.M."/>
            <person name="Magnuson J."/>
            <person name="Spatafora J.W."/>
            <person name="Nagy L.G."/>
            <person name="Henrissat B."/>
            <person name="Grigoriev I.V."/>
            <person name="Yang Z.L."/>
            <person name="Xu J."/>
            <person name="Martin F.M."/>
        </authorList>
    </citation>
    <scope>NUCLEOTIDE SEQUENCE</scope>
    <source>
        <strain evidence="1">KUC20120723A-06</strain>
    </source>
</reference>
<name>A0ACB8B3B2_9AGAM</name>
<dbReference type="Proteomes" id="UP000790709">
    <property type="component" value="Unassembled WGS sequence"/>
</dbReference>
<protein>
    <submittedName>
        <fullName evidence="1">Uncharacterized protein</fullName>
    </submittedName>
</protein>
<gene>
    <name evidence="1" type="ORF">BV22DRAFT_838671</name>
</gene>